<dbReference type="GO" id="GO:1904680">
    <property type="term" value="F:peptide transmembrane transporter activity"/>
    <property type="evidence" value="ECO:0007669"/>
    <property type="project" value="TreeGrafter"/>
</dbReference>
<sequence length="657" mass="74386">MFKKQYWLLAVLLILSLLIGACSGPAPAAEAPAGSGAAGQAAAPAQVAAGSSQLPVDVPRQDLFVMDQIFRYSVIDNYNFWINGPHEPHRHALMMETLWIRDQETGERINDVAASGPVYNDDFTQMDVQLRDNIYWSDGVQFTADDLIYTVELLKSNPSLNKAGWSTQLNQFMESVEKTGDFSVRFHLTGPNPRFHNLFEARWNGIYMMPKHIFEEVEDPATFNFSPPVVLGAYVPVESDPNGYWELFKLREDWERTPAGIVVGEPGPPYVLTIFYGDSAKKAIAMSRGELDVYFDADIEAFETTLDTTPTARSWYTDFPWAYPNEVSTRQLTFNLDNPLYANKDVRWALALALNIVELQTEYIGGVAKVTPVHIPPTSTLTRIYLDPLEEWLQNLEIEIEPGVMYKPYDPTVPDQIAAWAESQGYQVPGTPREVFGTGWWKHDPEVAERLLLKHGFSRDGNGKWLTPDGEPWVINLISPPDENDAFRMANAAADMWSDFGIDVNLQGLERSVWDQNNFVGQFDVTTPWHSMALASGDIWPESRGLHPQYYVPAPEDHRSLGGSNVGRVNDPRIGELLDAMQAVNPDSEENFELGREFLKHWIENMYDITAISFKKFVTWDERYWTGFPTAENPTYMPLYWFQGGKFPIQDLDPVGQ</sequence>
<gene>
    <name evidence="3" type="ORF">FKZ61_16070</name>
</gene>
<comment type="caution">
    <text evidence="3">The sequence shown here is derived from an EMBL/GenBank/DDBJ whole genome shotgun (WGS) entry which is preliminary data.</text>
</comment>
<evidence type="ECO:0000256" key="1">
    <source>
        <dbReference type="SAM" id="SignalP"/>
    </source>
</evidence>
<organism evidence="3 4">
    <name type="scientific">Litorilinea aerophila</name>
    <dbReference type="NCBI Taxonomy" id="1204385"/>
    <lineage>
        <taxon>Bacteria</taxon>
        <taxon>Bacillati</taxon>
        <taxon>Chloroflexota</taxon>
        <taxon>Caldilineae</taxon>
        <taxon>Caldilineales</taxon>
        <taxon>Caldilineaceae</taxon>
        <taxon>Litorilinea</taxon>
    </lineage>
</organism>
<dbReference type="SUPFAM" id="SSF53850">
    <property type="entry name" value="Periplasmic binding protein-like II"/>
    <property type="match status" value="1"/>
</dbReference>
<name>A0A540VCV5_9CHLR</name>
<dbReference type="CDD" id="cd08509">
    <property type="entry name" value="PBP2_TmCBP_oligosaccharides_like"/>
    <property type="match status" value="1"/>
</dbReference>
<dbReference type="InParanoid" id="A0A540VCV5"/>
<dbReference type="PANTHER" id="PTHR30290">
    <property type="entry name" value="PERIPLASMIC BINDING COMPONENT OF ABC TRANSPORTER"/>
    <property type="match status" value="1"/>
</dbReference>
<evidence type="ECO:0000313" key="4">
    <source>
        <dbReference type="Proteomes" id="UP000317371"/>
    </source>
</evidence>
<dbReference type="Gene3D" id="3.10.105.10">
    <property type="entry name" value="Dipeptide-binding Protein, Domain 3"/>
    <property type="match status" value="1"/>
</dbReference>
<dbReference type="Gene3D" id="3.90.76.10">
    <property type="entry name" value="Dipeptide-binding Protein, Domain 1"/>
    <property type="match status" value="1"/>
</dbReference>
<protein>
    <submittedName>
        <fullName evidence="3">ABC transporter substrate-binding protein</fullName>
    </submittedName>
</protein>
<dbReference type="OrthoDB" id="9796817at2"/>
<accession>A0A540VCV5</accession>
<dbReference type="InterPro" id="IPR000914">
    <property type="entry name" value="SBP_5_dom"/>
</dbReference>
<feature type="domain" description="Solute-binding protein family 5" evidence="2">
    <location>
        <begin position="110"/>
        <end position="529"/>
    </location>
</feature>
<dbReference type="GO" id="GO:0015833">
    <property type="term" value="P:peptide transport"/>
    <property type="evidence" value="ECO:0007669"/>
    <property type="project" value="TreeGrafter"/>
</dbReference>
<proteinExistence type="predicted"/>
<feature type="signal peptide" evidence="1">
    <location>
        <begin position="1"/>
        <end position="28"/>
    </location>
</feature>
<dbReference type="PANTHER" id="PTHR30290:SF65">
    <property type="entry name" value="MONOACYL PHOSPHATIDYLINOSITOL TETRAMANNOSIDE-BINDING PROTEIN LPQW-RELATED"/>
    <property type="match status" value="1"/>
</dbReference>
<dbReference type="AlphaFoldDB" id="A0A540VCV5"/>
<dbReference type="PROSITE" id="PS51257">
    <property type="entry name" value="PROKAR_LIPOPROTEIN"/>
    <property type="match status" value="1"/>
</dbReference>
<dbReference type="Proteomes" id="UP000317371">
    <property type="component" value="Unassembled WGS sequence"/>
</dbReference>
<evidence type="ECO:0000313" key="3">
    <source>
        <dbReference type="EMBL" id="TQE94596.1"/>
    </source>
</evidence>
<keyword evidence="1" id="KW-0732">Signal</keyword>
<feature type="chain" id="PRO_5022116360" evidence="1">
    <location>
        <begin position="29"/>
        <end position="657"/>
    </location>
</feature>
<dbReference type="EMBL" id="VIGC01000022">
    <property type="protein sequence ID" value="TQE94596.1"/>
    <property type="molecule type" value="Genomic_DNA"/>
</dbReference>
<dbReference type="RefSeq" id="WP_141611167.1">
    <property type="nucleotide sequence ID" value="NZ_VIGC02000022.1"/>
</dbReference>
<dbReference type="Pfam" id="PF00496">
    <property type="entry name" value="SBP_bac_5"/>
    <property type="match status" value="1"/>
</dbReference>
<dbReference type="Gene3D" id="3.40.190.10">
    <property type="entry name" value="Periplasmic binding protein-like II"/>
    <property type="match status" value="1"/>
</dbReference>
<reference evidence="3 4" key="1">
    <citation type="submission" date="2019-06" db="EMBL/GenBank/DDBJ databases">
        <title>Genome sequence of Litorilinea aerophila BAA-2444.</title>
        <authorList>
            <person name="Maclea K.S."/>
            <person name="Maurais E.G."/>
            <person name="Iannazzi L.C."/>
        </authorList>
    </citation>
    <scope>NUCLEOTIDE SEQUENCE [LARGE SCALE GENOMIC DNA]</scope>
    <source>
        <strain evidence="3 4">ATCC BAA-2444</strain>
    </source>
</reference>
<evidence type="ECO:0000259" key="2">
    <source>
        <dbReference type="Pfam" id="PF00496"/>
    </source>
</evidence>
<dbReference type="InterPro" id="IPR039424">
    <property type="entry name" value="SBP_5"/>
</dbReference>
<keyword evidence="4" id="KW-1185">Reference proteome</keyword>